<sequence>MNSTSSGYIISGRDYLYLFNTESLANQGSPSPPTTSARYAPVGFVCVYAYIMS</sequence>
<reference evidence="1" key="1">
    <citation type="journal article" date="2021" name="New Phytol.">
        <title>Evolutionary innovations through gain and loss of genes in the ectomycorrhizal Boletales.</title>
        <authorList>
            <person name="Wu G."/>
            <person name="Miyauchi S."/>
            <person name="Morin E."/>
            <person name="Kuo A."/>
            <person name="Drula E."/>
            <person name="Varga T."/>
            <person name="Kohler A."/>
            <person name="Feng B."/>
            <person name="Cao Y."/>
            <person name="Lipzen A."/>
            <person name="Daum C."/>
            <person name="Hundley H."/>
            <person name="Pangilinan J."/>
            <person name="Johnson J."/>
            <person name="Barry K."/>
            <person name="LaButti K."/>
            <person name="Ng V."/>
            <person name="Ahrendt S."/>
            <person name="Min B."/>
            <person name="Choi I.G."/>
            <person name="Park H."/>
            <person name="Plett J.M."/>
            <person name="Magnuson J."/>
            <person name="Spatafora J.W."/>
            <person name="Nagy L.G."/>
            <person name="Henrissat B."/>
            <person name="Grigoriev I.V."/>
            <person name="Yang Z.L."/>
            <person name="Xu J."/>
            <person name="Martin F.M."/>
        </authorList>
    </citation>
    <scope>NUCLEOTIDE SEQUENCE</scope>
    <source>
        <strain evidence="1">KUC20120723A-06</strain>
    </source>
</reference>
<comment type="caution">
    <text evidence="1">The sequence shown here is derived from an EMBL/GenBank/DDBJ whole genome shotgun (WGS) entry which is preliminary data.</text>
</comment>
<name>A0ACB8BKV4_9AGAM</name>
<protein>
    <submittedName>
        <fullName evidence="1">Uncharacterized protein</fullName>
    </submittedName>
</protein>
<proteinExistence type="predicted"/>
<evidence type="ECO:0000313" key="1">
    <source>
        <dbReference type="EMBL" id="KAH7926137.1"/>
    </source>
</evidence>
<organism evidence="1 2">
    <name type="scientific">Leucogyrophana mollusca</name>
    <dbReference type="NCBI Taxonomy" id="85980"/>
    <lineage>
        <taxon>Eukaryota</taxon>
        <taxon>Fungi</taxon>
        <taxon>Dikarya</taxon>
        <taxon>Basidiomycota</taxon>
        <taxon>Agaricomycotina</taxon>
        <taxon>Agaricomycetes</taxon>
        <taxon>Agaricomycetidae</taxon>
        <taxon>Boletales</taxon>
        <taxon>Boletales incertae sedis</taxon>
        <taxon>Leucogyrophana</taxon>
    </lineage>
</organism>
<evidence type="ECO:0000313" key="2">
    <source>
        <dbReference type="Proteomes" id="UP000790709"/>
    </source>
</evidence>
<dbReference type="Proteomes" id="UP000790709">
    <property type="component" value="Unassembled WGS sequence"/>
</dbReference>
<keyword evidence="2" id="KW-1185">Reference proteome</keyword>
<accession>A0ACB8BKV4</accession>
<gene>
    <name evidence="1" type="ORF">BV22DRAFT_1033155</name>
</gene>
<dbReference type="EMBL" id="MU266388">
    <property type="protein sequence ID" value="KAH7926137.1"/>
    <property type="molecule type" value="Genomic_DNA"/>
</dbReference>